<protein>
    <recommendedName>
        <fullName evidence="2">Chitin-binding type-2 domain-containing protein</fullName>
    </recommendedName>
</protein>
<dbReference type="InterPro" id="IPR002557">
    <property type="entry name" value="Chitin-bd_dom"/>
</dbReference>
<reference evidence="3" key="1">
    <citation type="submission" date="2022-03" db="EMBL/GenBank/DDBJ databases">
        <authorList>
            <person name="Tunstrom K."/>
        </authorList>
    </citation>
    <scope>NUCLEOTIDE SEQUENCE</scope>
</reference>
<dbReference type="EMBL" id="CAKOGL010000008">
    <property type="protein sequence ID" value="CAH2089365.1"/>
    <property type="molecule type" value="Genomic_DNA"/>
</dbReference>
<dbReference type="InterPro" id="IPR036508">
    <property type="entry name" value="Chitin-bd_dom_sf"/>
</dbReference>
<dbReference type="Proteomes" id="UP001153954">
    <property type="component" value="Unassembled WGS sequence"/>
</dbReference>
<accession>A0AAU9TQB5</accession>
<dbReference type="GO" id="GO:0005576">
    <property type="term" value="C:extracellular region"/>
    <property type="evidence" value="ECO:0007669"/>
    <property type="project" value="InterPro"/>
</dbReference>
<dbReference type="SMART" id="SM00494">
    <property type="entry name" value="ChtBD2"/>
    <property type="match status" value="1"/>
</dbReference>
<feature type="domain" description="Chitin-binding type-2" evidence="2">
    <location>
        <begin position="55"/>
        <end position="115"/>
    </location>
</feature>
<dbReference type="PANTHER" id="PTHR22933">
    <property type="entry name" value="FI18007P1-RELATED"/>
    <property type="match status" value="1"/>
</dbReference>
<dbReference type="SUPFAM" id="SSF57625">
    <property type="entry name" value="Invertebrate chitin-binding proteins"/>
    <property type="match status" value="1"/>
</dbReference>
<evidence type="ECO:0000256" key="1">
    <source>
        <dbReference type="SAM" id="MobiDB-lite"/>
    </source>
</evidence>
<dbReference type="InterPro" id="IPR052976">
    <property type="entry name" value="Scoloptoxin-like"/>
</dbReference>
<evidence type="ECO:0000313" key="4">
    <source>
        <dbReference type="Proteomes" id="UP001153954"/>
    </source>
</evidence>
<feature type="region of interest" description="Disordered" evidence="1">
    <location>
        <begin position="590"/>
        <end position="636"/>
    </location>
</feature>
<dbReference type="Pfam" id="PF01607">
    <property type="entry name" value="CBM_14"/>
    <property type="match status" value="1"/>
</dbReference>
<name>A0AAU9TQB5_EUPED</name>
<dbReference type="PANTHER" id="PTHR22933:SF42">
    <property type="entry name" value="FI18455P1-RELATED"/>
    <property type="match status" value="1"/>
</dbReference>
<evidence type="ECO:0000313" key="3">
    <source>
        <dbReference type="EMBL" id="CAH2089365.1"/>
    </source>
</evidence>
<organism evidence="3 4">
    <name type="scientific">Euphydryas editha</name>
    <name type="common">Edith's checkerspot</name>
    <dbReference type="NCBI Taxonomy" id="104508"/>
    <lineage>
        <taxon>Eukaryota</taxon>
        <taxon>Metazoa</taxon>
        <taxon>Ecdysozoa</taxon>
        <taxon>Arthropoda</taxon>
        <taxon>Hexapoda</taxon>
        <taxon>Insecta</taxon>
        <taxon>Pterygota</taxon>
        <taxon>Neoptera</taxon>
        <taxon>Endopterygota</taxon>
        <taxon>Lepidoptera</taxon>
        <taxon>Glossata</taxon>
        <taxon>Ditrysia</taxon>
        <taxon>Papilionoidea</taxon>
        <taxon>Nymphalidae</taxon>
        <taxon>Nymphalinae</taxon>
        <taxon>Euphydryas</taxon>
    </lineage>
</organism>
<keyword evidence="4" id="KW-1185">Reference proteome</keyword>
<gene>
    <name evidence="3" type="ORF">EEDITHA_LOCUS5425</name>
</gene>
<dbReference type="PROSITE" id="PS50940">
    <property type="entry name" value="CHIT_BIND_II"/>
    <property type="match status" value="1"/>
</dbReference>
<dbReference type="GO" id="GO:0008061">
    <property type="term" value="F:chitin binding"/>
    <property type="evidence" value="ECO:0007669"/>
    <property type="project" value="InterPro"/>
</dbReference>
<sequence>MNVRTESYFTIPWINAQGERNQRPFDNGHGWDIRLAVPGLPGNDYPTLSSIPRTTFTCSGKDPGYYADIETNCQVFRVCTLGSTYGFQSFLCPNGTLFNQEFFVCDWWMNVNCQKSTELFNNRNEKFTNLKLGPQFMTNIKKMITHPIRNPYNKSQIKSNILFMQVYKPPLGQLYNEALLRHFERNTNDIYVNKKPTLKAQPDFSKTDITFAASTPTSQYVPNNIFQNQIQNSPFSKFKGLSSNVHGGQTSRLKNQNTLYNSNIETNYSPFPSNTNAQLNTFNSTYRTKNSQALFGVESSKQRLNQNFKKEQQFYTTRPTQARFSKDNVGQLDTETKQNLVSKDTPPALITKTLAFRKIIKDPKNGTPKSRITFKTWIVRPSKAAKLTAEITPYINAIPNNYIDKTTKDETVHSVKDNNQSYKYDPPKILNNEIKSTLETISDHITTTTSSSVSPTYSTTFLPTTESPFYLAPTTFNPLPFSYLPPKVNAEILSRQYLLPNIANDELVAAGSSPSPFLKVPAEKYTDGPKFSLSKQSIVNSNNNNLSFSDILTREKLDISVNDIVKDTNDILQTDSPKQLTQLNQNTETIDYPTDNYLPPDSSQQSDERLTLQPPSPLPQSSRLIDTPSTKLEPPNLQFPNTFKISNKFSNLPYIKETPLQPSTIERMVSLKITIPETLANYLFKNRNDNDSTNIEILNTANNNYLVLTNKQAENSDTNLIPLGKLIKNKTTNISDSQDLLFSYLADSINAAQQYNNIAQESLLVSTPTQQQFKNLQNEQLQQISQDISGLTSSQFTGSKTSGHYLSSNIVRPHKPESNSLSKIRENQNIISNFTVTQKQQYLTPQNNVPSSQNQIKVDNIYSGQLYQLPVPVVTKQIYNSPHPSISNYILSGNLFPTNSYINPKQTNDKINSNEVEIIPSHSIPISDFQTTTSQKNSPAEQGIADNYLINHFKIPANSIRAQIRDNIVGTIPHPLDENKLIRYKKDQSYDIYTHLNNNYVNSYDNLNGKTRDTIDLSSQVVNSNPSFQLVPSLGYKLEDENEKQNILNVFHIDEFGSPKQNTFFISQKSADIKRRQDISTDVDFTVNHSTSSNNVNNARDVSTLYDGPSSYSAPQASVGSLESNYQSDSRFNANIEKFDTLDDTIGYPKVTPSKKFIF</sequence>
<dbReference type="Gene3D" id="2.170.140.10">
    <property type="entry name" value="Chitin binding domain"/>
    <property type="match status" value="1"/>
</dbReference>
<evidence type="ECO:0000259" key="2">
    <source>
        <dbReference type="PROSITE" id="PS50940"/>
    </source>
</evidence>
<proteinExistence type="predicted"/>
<comment type="caution">
    <text evidence="3">The sequence shown here is derived from an EMBL/GenBank/DDBJ whole genome shotgun (WGS) entry which is preliminary data.</text>
</comment>
<dbReference type="AlphaFoldDB" id="A0AAU9TQB5"/>